<dbReference type="InterPro" id="IPR011004">
    <property type="entry name" value="Trimer_LpxA-like_sf"/>
</dbReference>
<dbReference type="InterPro" id="IPR011043">
    <property type="entry name" value="Gal_Oxase/kelch_b-propeller"/>
</dbReference>
<proteinExistence type="predicted"/>
<evidence type="ECO:0000313" key="1">
    <source>
        <dbReference type="EMBL" id="QHT76384.1"/>
    </source>
</evidence>
<dbReference type="AlphaFoldDB" id="A0A6C0H7A5"/>
<dbReference type="SUPFAM" id="SSF51161">
    <property type="entry name" value="Trimeric LpxA-like enzymes"/>
    <property type="match status" value="2"/>
</dbReference>
<organism evidence="1">
    <name type="scientific">viral metagenome</name>
    <dbReference type="NCBI Taxonomy" id="1070528"/>
    <lineage>
        <taxon>unclassified sequences</taxon>
        <taxon>metagenomes</taxon>
        <taxon>organismal metagenomes</taxon>
    </lineage>
</organism>
<dbReference type="Gene3D" id="2.160.10.10">
    <property type="entry name" value="Hexapeptide repeat proteins"/>
    <property type="match status" value="1"/>
</dbReference>
<name>A0A6C0H7A5_9ZZZZ</name>
<accession>A0A6C0H7A5</accession>
<dbReference type="SUPFAM" id="SSF50965">
    <property type="entry name" value="Galactose oxidase, central domain"/>
    <property type="match status" value="1"/>
</dbReference>
<reference evidence="1" key="1">
    <citation type="journal article" date="2020" name="Nature">
        <title>Giant virus diversity and host interactions through global metagenomics.</title>
        <authorList>
            <person name="Schulz F."/>
            <person name="Roux S."/>
            <person name="Paez-Espino D."/>
            <person name="Jungbluth S."/>
            <person name="Walsh D.A."/>
            <person name="Denef V.J."/>
            <person name="McMahon K.D."/>
            <person name="Konstantinidis K.T."/>
            <person name="Eloe-Fadrosh E.A."/>
            <person name="Kyrpides N.C."/>
            <person name="Woyke T."/>
        </authorList>
    </citation>
    <scope>NUCLEOTIDE SEQUENCE</scope>
    <source>
        <strain evidence="1">GVMAG-M-3300023179-82</strain>
    </source>
</reference>
<dbReference type="EMBL" id="MN739896">
    <property type="protein sequence ID" value="QHT76384.1"/>
    <property type="molecule type" value="Genomic_DNA"/>
</dbReference>
<sequence>MATLDSQFQEIYDTMMGYGNFVIVSGNTIINGNASINSDLCVLGSTILNNNTTMNSNLNILGNLVVNNIGTILSSLYISNNSIINNNLTGAANIYVSGNTYIQNNLQVGNTILINSTTIGSTINISDVTILNQGLNINNIGALNNSLTLNANIINIGNTNSKIFFNGTSTYIASSQLLLSDKLISLNSISNSSGIDLGGDCGIEILGTSGIGYIKTSLDASRYIIQPPLISQLSYIAIQDINNNINISGSAYLNTVSIISSLNVSGITTFNNITALSSLIVNNNASFYGNVSTIGILNVSGNTLFIGNNTIFGNINVSGNVILQGSTSILSNLNVGNSQIIQGNTTYLGILNVLNNSILQNTTILSNITSQGLTMFNNLVTINSNLNISNNYICNNNISINSKLYVSGYTIINNSSSINSSLNVLGNTIINSNITIYSNLNLQNYILLPLPNYPDNTTAKNNGIPIYGFYRTGDIVKIRLNDDPPTITLKGNSTISINYGSAYTELGITVTSPLYTNLYGYIYSIGSGTNNIITNQILVSGTSTLITQPSSLTTGSYLVSYNATDPDGLIGYTTRNLTVTPPPPPPPTGLTSLPTTFTQYGNVFSFSQPPGDSFYQVYSVSMSYSGSIISIGTRTNLLKGAIYIYQIINNVWTQLGNTIVGSANSDQMQYAKLSYDGLSIIVSGYNYKMTTIYSGKVEVYNYNGSSWIKKGQTLYGNTSNINGDFGYQIYISYDTNIITIACWPSISIPVILQVYQYSGTQWIQLGNSINVLPNTNSWQGTYVSSTGLINAYGAYNGSYTYIIASKYNSQSSTWEQLGSMITQSRYNLNGNPTMPLLSESGNIMIVLSNSKTIYSFFYNNIDWIIISSYTVNFDIPPWWPWVSVSADCMLLTSTLPMSNSYLQFYGYKNSAWQFINYYDTAYQYMDGAYNSSNVVCISGNGKYVISSGSGWSLPLNSIRIRIYQIN</sequence>
<protein>
    <submittedName>
        <fullName evidence="1">Uncharacterized protein</fullName>
    </submittedName>
</protein>